<accession>A0ABD2BIE2</accession>
<evidence type="ECO:0000256" key="1">
    <source>
        <dbReference type="SAM" id="MobiDB-lite"/>
    </source>
</evidence>
<dbReference type="Proteomes" id="UP001607303">
    <property type="component" value="Unassembled WGS sequence"/>
</dbReference>
<feature type="transmembrane region" description="Helical" evidence="2">
    <location>
        <begin position="221"/>
        <end position="242"/>
    </location>
</feature>
<gene>
    <name evidence="3" type="ORF">V1477_014755</name>
</gene>
<evidence type="ECO:0000313" key="3">
    <source>
        <dbReference type="EMBL" id="KAL2732514.1"/>
    </source>
</evidence>
<keyword evidence="4" id="KW-1185">Reference proteome</keyword>
<sequence>MNRLENILCSYRIAKEYESTTSRNAEQGRQYILLSTHRMEDASLLGELARTNIEEKSKGEAGREGAESARKGERKPKEISSSSFFSHRFIDCIISTKRISIRSNCQVMRSGNWYCIYYVSTQLIYFCKHISIAIISIFKAIHYLSPIVMRLQRQYGQYTNYKPPLCAYSIDTFEKRELGCFLVGILKKTGSINIKVSRMFVFVDIKCSLRYGGQNLTVLKYYIEIIFCTMFCISYMVVYYSVIVYRQMCGKIFPACINVFPLYISTRVRIATSSDKS</sequence>
<dbReference type="AlphaFoldDB" id="A0ABD2BIE2"/>
<comment type="caution">
    <text evidence="3">The sequence shown here is derived from an EMBL/GenBank/DDBJ whole genome shotgun (WGS) entry which is preliminary data.</text>
</comment>
<keyword evidence="2" id="KW-1133">Transmembrane helix</keyword>
<protein>
    <submittedName>
        <fullName evidence="3">Uncharacterized protein</fullName>
    </submittedName>
</protein>
<keyword evidence="2" id="KW-0812">Transmembrane</keyword>
<reference evidence="3 4" key="1">
    <citation type="journal article" date="2024" name="Ann. Entomol. Soc. Am.">
        <title>Genomic analyses of the southern and eastern yellowjacket wasps (Hymenoptera: Vespidae) reveal evolutionary signatures of social life.</title>
        <authorList>
            <person name="Catto M.A."/>
            <person name="Caine P.B."/>
            <person name="Orr S.E."/>
            <person name="Hunt B.G."/>
            <person name="Goodisman M.A.D."/>
        </authorList>
    </citation>
    <scope>NUCLEOTIDE SEQUENCE [LARGE SCALE GENOMIC DNA]</scope>
    <source>
        <strain evidence="3">232</strain>
        <tissue evidence="3">Head and thorax</tissue>
    </source>
</reference>
<dbReference type="EMBL" id="JAYRBN010000075">
    <property type="protein sequence ID" value="KAL2732514.1"/>
    <property type="molecule type" value="Genomic_DNA"/>
</dbReference>
<evidence type="ECO:0000256" key="2">
    <source>
        <dbReference type="SAM" id="Phobius"/>
    </source>
</evidence>
<keyword evidence="2" id="KW-0472">Membrane</keyword>
<feature type="region of interest" description="Disordered" evidence="1">
    <location>
        <begin position="55"/>
        <end position="75"/>
    </location>
</feature>
<organism evidence="3 4">
    <name type="scientific">Vespula maculifrons</name>
    <name type="common">Eastern yellow jacket</name>
    <name type="synonym">Wasp</name>
    <dbReference type="NCBI Taxonomy" id="7453"/>
    <lineage>
        <taxon>Eukaryota</taxon>
        <taxon>Metazoa</taxon>
        <taxon>Ecdysozoa</taxon>
        <taxon>Arthropoda</taxon>
        <taxon>Hexapoda</taxon>
        <taxon>Insecta</taxon>
        <taxon>Pterygota</taxon>
        <taxon>Neoptera</taxon>
        <taxon>Endopterygota</taxon>
        <taxon>Hymenoptera</taxon>
        <taxon>Apocrita</taxon>
        <taxon>Aculeata</taxon>
        <taxon>Vespoidea</taxon>
        <taxon>Vespidae</taxon>
        <taxon>Vespinae</taxon>
        <taxon>Vespula</taxon>
    </lineage>
</organism>
<name>A0ABD2BIE2_VESMC</name>
<proteinExistence type="predicted"/>
<evidence type="ECO:0000313" key="4">
    <source>
        <dbReference type="Proteomes" id="UP001607303"/>
    </source>
</evidence>